<accession>A0A155L811</accession>
<evidence type="ECO:0000313" key="2">
    <source>
        <dbReference type="EMBL" id="SAA02556.1"/>
    </source>
</evidence>
<reference evidence="1 4" key="1">
    <citation type="submission" date="2015-06" db="EMBL/GenBank/DDBJ databases">
        <authorList>
            <person name="Adams M."/>
            <person name="Sutton G."/>
            <person name="Nelson K."/>
            <person name="Bonomo R."/>
            <person name="McCorrison J."/>
            <person name="Sanka R."/>
            <person name="Brinkac L."/>
            <person name="Nierman W."/>
        </authorList>
    </citation>
    <scope>NUCLEOTIDE SEQUENCE [LARGE SCALE GENOMIC DNA]</scope>
    <source>
        <strain evidence="1 4">GN02692</strain>
    </source>
</reference>
<dbReference type="EMBL" id="LEDI01000110">
    <property type="protein sequence ID" value="KLP90881.1"/>
    <property type="molecule type" value="Genomic_DNA"/>
</dbReference>
<dbReference type="Proteomes" id="UP000036013">
    <property type="component" value="Unassembled WGS sequence"/>
</dbReference>
<evidence type="ECO:0000313" key="4">
    <source>
        <dbReference type="Proteomes" id="UP000036013"/>
    </source>
</evidence>
<gene>
    <name evidence="1" type="ORF">ABF77_20530</name>
    <name evidence="3" type="ORF">SAMEA2273136_01216</name>
    <name evidence="2" type="ORF">SAMEA2273443_00227</name>
</gene>
<dbReference type="KEGG" id="ecls:LI67_006585"/>
<accession>A0A1S2AZH8</accession>
<protein>
    <submittedName>
        <fullName evidence="1">Uncharacterized protein</fullName>
    </submittedName>
</protein>
<dbReference type="RefSeq" id="WP_044597039.1">
    <property type="nucleotide sequence ID" value="NZ_CP012162.1"/>
</dbReference>
<sequence length="151" mass="16642">MATVPEFSYALSEESAVHHLIDLQLCDSADLFELADTCAACVSVLVETDDPVTFSILCERLLALLKRLRECCDTELPPHLVERLIAGEKIVSCVPDCWQETTLQVDYAVALTLAIMGGTLPARVAKELTGLLHDMVWLLAEFVKEPYIAAH</sequence>
<evidence type="ECO:0000313" key="1">
    <source>
        <dbReference type="EMBL" id="KLP90881.1"/>
    </source>
</evidence>
<dbReference type="EMBL" id="FKDK01000001">
    <property type="protein sequence ID" value="SAA02556.1"/>
    <property type="molecule type" value="Genomic_DNA"/>
</dbReference>
<organism evidence="1 4">
    <name type="scientific">Enterobacter roggenkampii</name>
    <dbReference type="NCBI Taxonomy" id="1812935"/>
    <lineage>
        <taxon>Bacteria</taxon>
        <taxon>Pseudomonadati</taxon>
        <taxon>Pseudomonadota</taxon>
        <taxon>Gammaproteobacteria</taxon>
        <taxon>Enterobacterales</taxon>
        <taxon>Enterobacteriaceae</taxon>
        <taxon>Enterobacter</taxon>
        <taxon>Enterobacter cloacae complex</taxon>
    </lineage>
</organism>
<dbReference type="Proteomes" id="UP000077063">
    <property type="component" value="Unassembled WGS sequence"/>
</dbReference>
<evidence type="ECO:0000313" key="6">
    <source>
        <dbReference type="Proteomes" id="UP000077278"/>
    </source>
</evidence>
<evidence type="ECO:0000313" key="3">
    <source>
        <dbReference type="EMBL" id="SAB80661.1"/>
    </source>
</evidence>
<comment type="caution">
    <text evidence="1">The sequence shown here is derived from an EMBL/GenBank/DDBJ whole genome shotgun (WGS) entry which is preliminary data.</text>
</comment>
<name>A0A1S2AZH8_9ENTR</name>
<keyword evidence="5" id="KW-1185">Reference proteome</keyword>
<dbReference type="AlphaFoldDB" id="A0A1S2AZH8"/>
<dbReference type="EMBL" id="FKDD01000004">
    <property type="protein sequence ID" value="SAB80661.1"/>
    <property type="molecule type" value="Genomic_DNA"/>
</dbReference>
<proteinExistence type="predicted"/>
<dbReference type="OrthoDB" id="6612806at2"/>
<reference evidence="5 6" key="2">
    <citation type="submission" date="2016-03" db="EMBL/GenBank/DDBJ databases">
        <authorList>
            <consortium name="Pathogen Informatics"/>
        </authorList>
    </citation>
    <scope>NUCLEOTIDE SEQUENCE [LARGE SCALE GENOMIC DNA]</scope>
    <source>
        <strain evidence="5">e2161</strain>
        <strain evidence="2">E2161</strain>
        <strain evidence="3">E264</strain>
        <strain evidence="6">e264</strain>
    </source>
</reference>
<dbReference type="Proteomes" id="UP000077278">
    <property type="component" value="Unassembled WGS sequence"/>
</dbReference>
<evidence type="ECO:0000313" key="5">
    <source>
        <dbReference type="Proteomes" id="UP000077063"/>
    </source>
</evidence>